<dbReference type="InterPro" id="IPR031389">
    <property type="entry name" value="RBIS"/>
</dbReference>
<gene>
    <name evidence="2" type="ORF">OTU49_004240</name>
</gene>
<accession>A0AAW0WZN9</accession>
<feature type="region of interest" description="Disordered" evidence="1">
    <location>
        <begin position="1"/>
        <end position="34"/>
    </location>
</feature>
<name>A0AAW0WZN9_CHEQU</name>
<dbReference type="AlphaFoldDB" id="A0AAW0WZN9"/>
<sequence>MGKNKLQTRNPGKSGNPIYKKAGTGIPQKAKTKVKPIKTNLKQLKIVNREAIASIDNKLGSFYEAMQTKTKEKEESVKMSEPTEEQEKDKPVKIGEATEEQKEEPVKMDESSEEL</sequence>
<keyword evidence="3" id="KW-1185">Reference proteome</keyword>
<feature type="non-terminal residue" evidence="2">
    <location>
        <position position="115"/>
    </location>
</feature>
<evidence type="ECO:0000256" key="1">
    <source>
        <dbReference type="SAM" id="MobiDB-lite"/>
    </source>
</evidence>
<reference evidence="2 3" key="1">
    <citation type="journal article" date="2024" name="BMC Genomics">
        <title>Genome assembly of redclaw crayfish (Cherax quadricarinatus) provides insights into its immune adaptation and hypoxia tolerance.</title>
        <authorList>
            <person name="Liu Z."/>
            <person name="Zheng J."/>
            <person name="Li H."/>
            <person name="Fang K."/>
            <person name="Wang S."/>
            <person name="He J."/>
            <person name="Zhou D."/>
            <person name="Weng S."/>
            <person name="Chi M."/>
            <person name="Gu Z."/>
            <person name="He J."/>
            <person name="Li F."/>
            <person name="Wang M."/>
        </authorList>
    </citation>
    <scope>NUCLEOTIDE SEQUENCE [LARGE SCALE GENOMIC DNA]</scope>
    <source>
        <strain evidence="2">ZL_2023a</strain>
    </source>
</reference>
<dbReference type="EMBL" id="JARKIK010000041">
    <property type="protein sequence ID" value="KAK8737788.1"/>
    <property type="molecule type" value="Genomic_DNA"/>
</dbReference>
<evidence type="ECO:0000313" key="2">
    <source>
        <dbReference type="EMBL" id="KAK8737788.1"/>
    </source>
</evidence>
<dbReference type="Proteomes" id="UP001445076">
    <property type="component" value="Unassembled WGS sequence"/>
</dbReference>
<dbReference type="GO" id="GO:0042254">
    <property type="term" value="P:ribosome biogenesis"/>
    <property type="evidence" value="ECO:0007669"/>
    <property type="project" value="InterPro"/>
</dbReference>
<comment type="caution">
    <text evidence="2">The sequence shown here is derived from an EMBL/GenBank/DDBJ whole genome shotgun (WGS) entry which is preliminary data.</text>
</comment>
<feature type="compositionally biased region" description="Basic and acidic residues" evidence="1">
    <location>
        <begin position="99"/>
        <end position="115"/>
    </location>
</feature>
<organism evidence="2 3">
    <name type="scientific">Cherax quadricarinatus</name>
    <name type="common">Australian red claw crayfish</name>
    <dbReference type="NCBI Taxonomy" id="27406"/>
    <lineage>
        <taxon>Eukaryota</taxon>
        <taxon>Metazoa</taxon>
        <taxon>Ecdysozoa</taxon>
        <taxon>Arthropoda</taxon>
        <taxon>Crustacea</taxon>
        <taxon>Multicrustacea</taxon>
        <taxon>Malacostraca</taxon>
        <taxon>Eumalacostraca</taxon>
        <taxon>Eucarida</taxon>
        <taxon>Decapoda</taxon>
        <taxon>Pleocyemata</taxon>
        <taxon>Astacidea</taxon>
        <taxon>Parastacoidea</taxon>
        <taxon>Parastacidae</taxon>
        <taxon>Cherax</taxon>
    </lineage>
</organism>
<feature type="region of interest" description="Disordered" evidence="1">
    <location>
        <begin position="66"/>
        <end position="115"/>
    </location>
</feature>
<protein>
    <submittedName>
        <fullName evidence="2">Uncharacterized protein</fullName>
    </submittedName>
</protein>
<dbReference type="Pfam" id="PF15679">
    <property type="entry name" value="DUF4665"/>
    <property type="match status" value="1"/>
</dbReference>
<feature type="compositionally biased region" description="Polar residues" evidence="1">
    <location>
        <begin position="1"/>
        <end position="13"/>
    </location>
</feature>
<evidence type="ECO:0000313" key="3">
    <source>
        <dbReference type="Proteomes" id="UP001445076"/>
    </source>
</evidence>
<feature type="compositionally biased region" description="Basic and acidic residues" evidence="1">
    <location>
        <begin position="69"/>
        <end position="78"/>
    </location>
</feature>
<proteinExistence type="predicted"/>